<evidence type="ECO:0000313" key="4">
    <source>
        <dbReference type="Proteomes" id="UP001215280"/>
    </source>
</evidence>
<dbReference type="EMBL" id="JARJLG010000005">
    <property type="protein sequence ID" value="KAJ7780855.1"/>
    <property type="molecule type" value="Genomic_DNA"/>
</dbReference>
<evidence type="ECO:0000256" key="1">
    <source>
        <dbReference type="SAM" id="MobiDB-lite"/>
    </source>
</evidence>
<reference evidence="3" key="1">
    <citation type="submission" date="2023-03" db="EMBL/GenBank/DDBJ databases">
        <title>Massive genome expansion in bonnet fungi (Mycena s.s.) driven by repeated elements and novel gene families across ecological guilds.</title>
        <authorList>
            <consortium name="Lawrence Berkeley National Laboratory"/>
            <person name="Harder C.B."/>
            <person name="Miyauchi S."/>
            <person name="Viragh M."/>
            <person name="Kuo A."/>
            <person name="Thoen E."/>
            <person name="Andreopoulos B."/>
            <person name="Lu D."/>
            <person name="Skrede I."/>
            <person name="Drula E."/>
            <person name="Henrissat B."/>
            <person name="Morin E."/>
            <person name="Kohler A."/>
            <person name="Barry K."/>
            <person name="LaButti K."/>
            <person name="Morin E."/>
            <person name="Salamov A."/>
            <person name="Lipzen A."/>
            <person name="Mereny Z."/>
            <person name="Hegedus B."/>
            <person name="Baldrian P."/>
            <person name="Stursova M."/>
            <person name="Weitz H."/>
            <person name="Taylor A."/>
            <person name="Grigoriev I.V."/>
            <person name="Nagy L.G."/>
            <person name="Martin F."/>
            <person name="Kauserud H."/>
        </authorList>
    </citation>
    <scope>NUCLEOTIDE SEQUENCE</scope>
    <source>
        <strain evidence="3">CBHHK188m</strain>
    </source>
</reference>
<feature type="compositionally biased region" description="Low complexity" evidence="1">
    <location>
        <begin position="182"/>
        <end position="221"/>
    </location>
</feature>
<evidence type="ECO:0000259" key="2">
    <source>
        <dbReference type="Pfam" id="PF13638"/>
    </source>
</evidence>
<feature type="region of interest" description="Disordered" evidence="1">
    <location>
        <begin position="20"/>
        <end position="69"/>
    </location>
</feature>
<dbReference type="InterPro" id="IPR002716">
    <property type="entry name" value="PIN_dom"/>
</dbReference>
<protein>
    <recommendedName>
        <fullName evidence="2">PIN domain-containing protein</fullName>
    </recommendedName>
</protein>
<feature type="domain" description="PIN" evidence="2">
    <location>
        <begin position="96"/>
        <end position="175"/>
    </location>
</feature>
<evidence type="ECO:0000313" key="3">
    <source>
        <dbReference type="EMBL" id="KAJ7780855.1"/>
    </source>
</evidence>
<dbReference type="AlphaFoldDB" id="A0AAD7K933"/>
<sequence>MADKKAMSRALGAAFLSHQVEQLEKSAASGNWRSRTPNSQSSPKRGGPHPGNNGTIASTAKPAPRKKNAGVLVIPRDTPPAAVRRSMEDEKDADVVVVDASVLVHALHQVKKWCRDGRAEVVIVPLEALNTLDLLKKGTSALAQRARAASRILEAQVGTNPRIRVQQDDAFVPWDTISFSDPPAITAPATTTTRATTTESVTTTTPATHSVPPAPADAPDASPEWVRRTVCCARWEVDAPAAPEDKAMNIKNKDQPRTVRLAVLASTAAGAAPLSTADGGPLSKHEPRAAGTLVGHWAARAGIAVLPVAPSTGPPGGAHGNGNGNGNGAPTARPRSGTQTKRGGGGGGGMGGAKIAGGSLVERPPAAVAMEVSPRVVRVLARGERLDAGA</sequence>
<keyword evidence="4" id="KW-1185">Reference proteome</keyword>
<dbReference type="Proteomes" id="UP001215280">
    <property type="component" value="Unassembled WGS sequence"/>
</dbReference>
<dbReference type="Gene3D" id="3.40.50.1010">
    <property type="entry name" value="5'-nuclease"/>
    <property type="match status" value="1"/>
</dbReference>
<proteinExistence type="predicted"/>
<feature type="compositionally biased region" description="Gly residues" evidence="1">
    <location>
        <begin position="342"/>
        <end position="355"/>
    </location>
</feature>
<organism evidence="3 4">
    <name type="scientific">Mycena maculata</name>
    <dbReference type="NCBI Taxonomy" id="230809"/>
    <lineage>
        <taxon>Eukaryota</taxon>
        <taxon>Fungi</taxon>
        <taxon>Dikarya</taxon>
        <taxon>Basidiomycota</taxon>
        <taxon>Agaricomycotina</taxon>
        <taxon>Agaricomycetes</taxon>
        <taxon>Agaricomycetidae</taxon>
        <taxon>Agaricales</taxon>
        <taxon>Marasmiineae</taxon>
        <taxon>Mycenaceae</taxon>
        <taxon>Mycena</taxon>
    </lineage>
</organism>
<dbReference type="Pfam" id="PF13638">
    <property type="entry name" value="PIN_4"/>
    <property type="match status" value="1"/>
</dbReference>
<feature type="region of interest" description="Disordered" evidence="1">
    <location>
        <begin position="182"/>
        <end position="223"/>
    </location>
</feature>
<accession>A0AAD7K933</accession>
<feature type="compositionally biased region" description="Gly residues" evidence="1">
    <location>
        <begin position="314"/>
        <end position="327"/>
    </location>
</feature>
<feature type="region of interest" description="Disordered" evidence="1">
    <location>
        <begin position="308"/>
        <end position="358"/>
    </location>
</feature>
<gene>
    <name evidence="3" type="ORF">DFH07DRAFT_1055732</name>
</gene>
<name>A0AAD7K933_9AGAR</name>
<comment type="caution">
    <text evidence="3">The sequence shown here is derived from an EMBL/GenBank/DDBJ whole genome shotgun (WGS) entry which is preliminary data.</text>
</comment>
<feature type="compositionally biased region" description="Polar residues" evidence="1">
    <location>
        <begin position="28"/>
        <end position="43"/>
    </location>
</feature>